<organism evidence="2 3">
    <name type="scientific">Photorhabdus temperata subsp. temperata Meg1</name>
    <dbReference type="NCBI Taxonomy" id="1393735"/>
    <lineage>
        <taxon>Bacteria</taxon>
        <taxon>Pseudomonadati</taxon>
        <taxon>Pseudomonadota</taxon>
        <taxon>Gammaproteobacteria</taxon>
        <taxon>Enterobacterales</taxon>
        <taxon>Morganellaceae</taxon>
        <taxon>Photorhabdus</taxon>
    </lineage>
</organism>
<feature type="region of interest" description="Disordered" evidence="1">
    <location>
        <begin position="24"/>
        <end position="43"/>
    </location>
</feature>
<protein>
    <submittedName>
        <fullName evidence="2">Uncharacterized protein</fullName>
    </submittedName>
</protein>
<evidence type="ECO:0000256" key="1">
    <source>
        <dbReference type="SAM" id="MobiDB-lite"/>
    </source>
</evidence>
<evidence type="ECO:0000313" key="2">
    <source>
        <dbReference type="EMBL" id="KER04213.1"/>
    </source>
</evidence>
<name>A0A081RZW0_PHOTE</name>
<dbReference type="Proteomes" id="UP000028002">
    <property type="component" value="Unassembled WGS sequence"/>
</dbReference>
<accession>A0A081RZW0</accession>
<dbReference type="EMBL" id="JGVH01000011">
    <property type="protein sequence ID" value="KER04213.1"/>
    <property type="molecule type" value="Genomic_DNA"/>
</dbReference>
<sequence>MNQNYIFSPGMDISDNLIKAIPRSYSGKGNGSRSNTRILYATP</sequence>
<comment type="caution">
    <text evidence="2">The sequence shown here is derived from an EMBL/GenBank/DDBJ whole genome shotgun (WGS) entry which is preliminary data.</text>
</comment>
<evidence type="ECO:0000313" key="3">
    <source>
        <dbReference type="Proteomes" id="UP000028002"/>
    </source>
</evidence>
<dbReference type="AlphaFoldDB" id="A0A081RZW0"/>
<gene>
    <name evidence="2" type="ORF">MEG1DRAFT_01078</name>
</gene>
<reference evidence="2 3" key="1">
    <citation type="submission" date="2014-03" db="EMBL/GenBank/DDBJ databases">
        <title>Draft Genome of Photorhabdus temperata Meg1.</title>
        <authorList>
            <person name="Hurst S.G.IV."/>
            <person name="Morris K."/>
            <person name="Thomas K."/>
            <person name="Tisa L.S."/>
        </authorList>
    </citation>
    <scope>NUCLEOTIDE SEQUENCE [LARGE SCALE GENOMIC DNA]</scope>
    <source>
        <strain evidence="2 3">Meg1</strain>
    </source>
</reference>
<proteinExistence type="predicted"/>